<dbReference type="InterPro" id="IPR046858">
    <property type="entry name" value="ChrB_N"/>
</dbReference>
<evidence type="ECO:0000313" key="4">
    <source>
        <dbReference type="Proteomes" id="UP000318422"/>
    </source>
</evidence>
<dbReference type="Pfam" id="PF20229">
    <property type="entry name" value="ChrB_N"/>
    <property type="match status" value="1"/>
</dbReference>
<proteinExistence type="predicted"/>
<reference evidence="3 4" key="1">
    <citation type="submission" date="2019-06" db="EMBL/GenBank/DDBJ databases">
        <title>Whole genome shotgun sequence of Zoogloea ramigera NBRC 15342.</title>
        <authorList>
            <person name="Hosoyama A."/>
            <person name="Uohara A."/>
            <person name="Ohji S."/>
            <person name="Ichikawa N."/>
        </authorList>
    </citation>
    <scope>NUCLEOTIDE SEQUENCE [LARGE SCALE GENOMIC DNA]</scope>
    <source>
        <strain evidence="3 4">NBRC 15342</strain>
    </source>
</reference>
<dbReference type="InterPro" id="IPR018634">
    <property type="entry name" value="ChrB_C"/>
</dbReference>
<protein>
    <submittedName>
        <fullName evidence="3">Chromate resistance protein</fullName>
    </submittedName>
</protein>
<feature type="domain" description="ChrB C-terminal" evidence="1">
    <location>
        <begin position="178"/>
        <end position="305"/>
    </location>
</feature>
<accession>A0A4Y4CU74</accession>
<dbReference type="Pfam" id="PF09828">
    <property type="entry name" value="ChrB_C"/>
    <property type="match status" value="1"/>
</dbReference>
<name>A0A4Y4CU74_ZOORA</name>
<dbReference type="OrthoDB" id="6605953at2"/>
<feature type="domain" description="ChrB N-terminal" evidence="2">
    <location>
        <begin position="19"/>
        <end position="148"/>
    </location>
</feature>
<dbReference type="EMBL" id="BJNV01000016">
    <property type="protein sequence ID" value="GEC95339.1"/>
    <property type="molecule type" value="Genomic_DNA"/>
</dbReference>
<dbReference type="RefSeq" id="WP_141350739.1">
    <property type="nucleotide sequence ID" value="NZ_BJNV01000016.1"/>
</dbReference>
<gene>
    <name evidence="3" type="ORF">ZRA01_14120</name>
</gene>
<dbReference type="AlphaFoldDB" id="A0A4Y4CU74"/>
<evidence type="ECO:0000259" key="1">
    <source>
        <dbReference type="Pfam" id="PF09828"/>
    </source>
</evidence>
<evidence type="ECO:0000259" key="2">
    <source>
        <dbReference type="Pfam" id="PF20229"/>
    </source>
</evidence>
<evidence type="ECO:0000313" key="3">
    <source>
        <dbReference type="EMBL" id="GEC95339.1"/>
    </source>
</evidence>
<organism evidence="3 4">
    <name type="scientific">Zoogloea ramigera</name>
    <dbReference type="NCBI Taxonomy" id="350"/>
    <lineage>
        <taxon>Bacteria</taxon>
        <taxon>Pseudomonadati</taxon>
        <taxon>Pseudomonadota</taxon>
        <taxon>Betaproteobacteria</taxon>
        <taxon>Rhodocyclales</taxon>
        <taxon>Zoogloeaceae</taxon>
        <taxon>Zoogloea</taxon>
    </lineage>
</organism>
<keyword evidence="4" id="KW-1185">Reference proteome</keyword>
<sequence>MNTWIALITSLPTENATARMRAWRSLKASGAAVLRDGVYLMPEREDCRNTLDSVATDVRAAEGTALVVRLEEPTDGNFIALFDRSAEFANLLGDISTAREGLSPDSANDALKQARKLRKAFTNLAVIDFFPGEARKQADEALRDLEQRAAWALSPDEPHPVNDAIARLSIPDYQGRLWATRQRPWVDRLACAWLIRRHIDPQAKLLWLATPADCPSNALGFDFDGATFTHVGARVSFEVLLASFGLETPALQRFGALVHFLDVGGVQVPEAVGIESVLAGLRDTILDDDQLLALASNIFDGLLASFEKGPKA</sequence>
<dbReference type="Proteomes" id="UP000318422">
    <property type="component" value="Unassembled WGS sequence"/>
</dbReference>
<comment type="caution">
    <text evidence="3">The sequence shown here is derived from an EMBL/GenBank/DDBJ whole genome shotgun (WGS) entry which is preliminary data.</text>
</comment>